<dbReference type="AlphaFoldDB" id="A0A367INV1"/>
<comment type="caution">
    <text evidence="1">The sequence shown here is derived from an EMBL/GenBank/DDBJ whole genome shotgun (WGS) entry which is preliminary data.</text>
</comment>
<protein>
    <submittedName>
        <fullName evidence="1">Uncharacterized protein</fullName>
    </submittedName>
</protein>
<keyword evidence="2" id="KW-1185">Reference proteome</keyword>
<feature type="non-terminal residue" evidence="1">
    <location>
        <position position="70"/>
    </location>
</feature>
<accession>A0A367INV1</accession>
<evidence type="ECO:0000313" key="2">
    <source>
        <dbReference type="Proteomes" id="UP000253551"/>
    </source>
</evidence>
<proteinExistence type="predicted"/>
<dbReference type="Proteomes" id="UP000253551">
    <property type="component" value="Unassembled WGS sequence"/>
</dbReference>
<reference evidence="1 2" key="1">
    <citation type="journal article" date="2018" name="G3 (Bethesda)">
        <title>Phylogenetic and Phylogenomic Definition of Rhizopus Species.</title>
        <authorList>
            <person name="Gryganskyi A.P."/>
            <person name="Golan J."/>
            <person name="Dolatabadi S."/>
            <person name="Mondo S."/>
            <person name="Robb S."/>
            <person name="Idnurm A."/>
            <person name="Muszewska A."/>
            <person name="Steczkiewicz K."/>
            <person name="Masonjones S."/>
            <person name="Liao H.L."/>
            <person name="Gajdeczka M.T."/>
            <person name="Anike F."/>
            <person name="Vuek A."/>
            <person name="Anishchenko I.M."/>
            <person name="Voigt K."/>
            <person name="de Hoog G.S."/>
            <person name="Smith M.E."/>
            <person name="Heitman J."/>
            <person name="Vilgalys R."/>
            <person name="Stajich J.E."/>
        </authorList>
    </citation>
    <scope>NUCLEOTIDE SEQUENCE [LARGE SCALE GENOMIC DNA]</scope>
    <source>
        <strain evidence="1 2">LSU 92-RS-03</strain>
    </source>
</reference>
<gene>
    <name evidence="1" type="ORF">CU098_000966</name>
</gene>
<evidence type="ECO:0000313" key="1">
    <source>
        <dbReference type="EMBL" id="RCH79309.1"/>
    </source>
</evidence>
<dbReference type="OrthoDB" id="5795902at2759"/>
<sequence>MHKTDKRRVPDYAKKPLLGFSTWSSQLLDDIPGYGGKHLNPWFNEQQIKDISDTMKDKLPSYEYINLDSG</sequence>
<dbReference type="STRING" id="4846.A0A367INV1"/>
<organism evidence="1 2">
    <name type="scientific">Rhizopus stolonifer</name>
    <name type="common">Rhizopus nigricans</name>
    <dbReference type="NCBI Taxonomy" id="4846"/>
    <lineage>
        <taxon>Eukaryota</taxon>
        <taxon>Fungi</taxon>
        <taxon>Fungi incertae sedis</taxon>
        <taxon>Mucoromycota</taxon>
        <taxon>Mucoromycotina</taxon>
        <taxon>Mucoromycetes</taxon>
        <taxon>Mucorales</taxon>
        <taxon>Mucorineae</taxon>
        <taxon>Rhizopodaceae</taxon>
        <taxon>Rhizopus</taxon>
    </lineage>
</organism>
<dbReference type="EMBL" id="PJQM01006660">
    <property type="protein sequence ID" value="RCH79309.1"/>
    <property type="molecule type" value="Genomic_DNA"/>
</dbReference>
<name>A0A367INV1_RHIST</name>